<dbReference type="SUPFAM" id="SSF50156">
    <property type="entry name" value="PDZ domain-like"/>
    <property type="match status" value="1"/>
</dbReference>
<dbReference type="SUPFAM" id="SSF47027">
    <property type="entry name" value="Acyl-CoA binding protein"/>
    <property type="match status" value="1"/>
</dbReference>
<dbReference type="PANTHER" id="PTHR22746">
    <property type="entry name" value="RAB6A-GEF COMPLEX PARTNER PROTEIN 1"/>
    <property type="match status" value="1"/>
</dbReference>
<proteinExistence type="predicted"/>
<organism evidence="4 5">
    <name type="scientific">Hyaloperonospora brassicae</name>
    <name type="common">Brassica downy mildew</name>
    <name type="synonym">Peronospora brassicae</name>
    <dbReference type="NCBI Taxonomy" id="162125"/>
    <lineage>
        <taxon>Eukaryota</taxon>
        <taxon>Sar</taxon>
        <taxon>Stramenopiles</taxon>
        <taxon>Oomycota</taxon>
        <taxon>Peronosporomycetes</taxon>
        <taxon>Peronosporales</taxon>
        <taxon>Peronosporaceae</taxon>
        <taxon>Hyaloperonospora</taxon>
    </lineage>
</organism>
<dbReference type="GO" id="GO:0034066">
    <property type="term" value="C:Ric1-Rgp1 guanyl-nucleotide exchange factor complex"/>
    <property type="evidence" value="ECO:0007669"/>
    <property type="project" value="InterPro"/>
</dbReference>
<dbReference type="PROSITE" id="PS51228">
    <property type="entry name" value="ACB_2"/>
    <property type="match status" value="1"/>
</dbReference>
<comment type="subcellular location">
    <subcellularLocation>
        <location evidence="1">Membrane</location>
    </subcellularLocation>
</comment>
<dbReference type="Gene3D" id="1.20.80.10">
    <property type="match status" value="1"/>
</dbReference>
<dbReference type="InterPro" id="IPR036034">
    <property type="entry name" value="PDZ_sf"/>
</dbReference>
<reference evidence="4" key="1">
    <citation type="submission" date="2022-12" db="EMBL/GenBank/DDBJ databases">
        <authorList>
            <person name="Webb A."/>
        </authorList>
    </citation>
    <scope>NUCLEOTIDE SEQUENCE</scope>
    <source>
        <strain evidence="4">Hp1</strain>
    </source>
</reference>
<protein>
    <recommendedName>
        <fullName evidence="3">ACB domain-containing protein</fullName>
    </recommendedName>
</protein>
<dbReference type="EMBL" id="CANTFL010001401">
    <property type="protein sequence ID" value="CAI5738836.1"/>
    <property type="molecule type" value="Genomic_DNA"/>
</dbReference>
<dbReference type="PANTHER" id="PTHR22746:SF10">
    <property type="entry name" value="GUANINE NUCLEOTIDE EXCHANGE FACTOR SUBUNIT RIC1"/>
    <property type="match status" value="1"/>
</dbReference>
<evidence type="ECO:0000256" key="2">
    <source>
        <dbReference type="ARBA" id="ARBA00023136"/>
    </source>
</evidence>
<dbReference type="InterPro" id="IPR015943">
    <property type="entry name" value="WD40/YVTN_repeat-like_dom_sf"/>
</dbReference>
<dbReference type="GO" id="GO:0000062">
    <property type="term" value="F:fatty-acyl-CoA binding"/>
    <property type="evidence" value="ECO:0007669"/>
    <property type="project" value="InterPro"/>
</dbReference>
<dbReference type="InterPro" id="IPR035984">
    <property type="entry name" value="Acyl-CoA-binding_sf"/>
</dbReference>
<dbReference type="InterPro" id="IPR014352">
    <property type="entry name" value="FERM/acyl-CoA-bd_prot_sf"/>
</dbReference>
<keyword evidence="2" id="KW-0472">Membrane</keyword>
<comment type="caution">
    <text evidence="4">The sequence shown here is derived from an EMBL/GenBank/DDBJ whole genome shotgun (WGS) entry which is preliminary data.</text>
</comment>
<evidence type="ECO:0000256" key="1">
    <source>
        <dbReference type="ARBA" id="ARBA00004370"/>
    </source>
</evidence>
<dbReference type="Pfam" id="PF00887">
    <property type="entry name" value="ACBP"/>
    <property type="match status" value="1"/>
</dbReference>
<dbReference type="InterPro" id="IPR009771">
    <property type="entry name" value="RIC1_C"/>
</dbReference>
<dbReference type="Proteomes" id="UP001162031">
    <property type="component" value="Unassembled WGS sequence"/>
</dbReference>
<dbReference type="Pfam" id="PF07064">
    <property type="entry name" value="RIC1"/>
    <property type="match status" value="1"/>
</dbReference>
<dbReference type="Gene3D" id="2.30.42.10">
    <property type="match status" value="1"/>
</dbReference>
<dbReference type="InterPro" id="IPR000582">
    <property type="entry name" value="Acyl-CoA-binding_protein"/>
</dbReference>
<dbReference type="GO" id="GO:0042147">
    <property type="term" value="P:retrograde transport, endosome to Golgi"/>
    <property type="evidence" value="ECO:0007669"/>
    <property type="project" value="TreeGrafter"/>
</dbReference>
<name>A0AAV0UPM4_HYABA</name>
<evidence type="ECO:0000313" key="4">
    <source>
        <dbReference type="EMBL" id="CAI5738836.1"/>
    </source>
</evidence>
<dbReference type="SUPFAM" id="SSF101898">
    <property type="entry name" value="NHL repeat"/>
    <property type="match status" value="1"/>
</dbReference>
<gene>
    <name evidence="4" type="ORF">HBR001_LOCUS7618</name>
</gene>
<dbReference type="Gene3D" id="2.130.10.10">
    <property type="entry name" value="YVTN repeat-like/Quinoprotein amine dehydrogenase"/>
    <property type="match status" value="1"/>
</dbReference>
<dbReference type="InterPro" id="IPR040096">
    <property type="entry name" value="Ric1"/>
</dbReference>
<sequence length="1565" mass="173883">MIFCSGPPRIYAACDARERAEDVALAMHSSQHVLARVTSTVVTLWSASVDLPGSGRRLLAQCRRRGQQVQQLTDDTDSNGPLEESHPPRLLYAAWGLGECLAVVEKGAQSVEFYTFDGLDELLVRAETGGSDHWTDGSVKEVDDDANIGPDMTLNRSVALRPEQKRADDGDEAAATTTRLLLVARFVGDYPLNQGTSQSDYEDVAASMSAMPGSKYLFVGMASGMICVVEVADRGDVDEEGLTWFVNSDSSTKIWKIDVRSHLAVSEEAEPASCYALTCASPEGWPSEITSLHLIATFQGGKCFIMVLSLAQKRIDQLLSLVNTGKDSDASTATCAGGSSRCTTTCLDTNGTQLALGWSDGGVSLFRLLSNCTEQKDKHEKNSEADVATKGRLSSLALEPIRELSLVSWGYTPDDTGSVTALAWSHDGRSIAIGYEQRGFSLFATDGCRLMSSMPQHNQERPGRIDGVNMKEVCAFGVLDIAWTKESNSLVVVPRGERSTQLVRLPEDEILQEMEDEDVIKVVNVADLVEKVHAKMQKGKDGLCLSLSGAPGRCGAWVRSEKSFTKRAVGEDAGPAEACGLIQGGDLLVGINDNSQVVNLAFEHIVSEIKGLRDNEEVVLTLMRMKWDVVFSLSVEALSSADFMNAHGIHLLDDENLCIREYALRMQALHGDCNGEGCPPLMEFERRAKFDGWEAIRGTTSVVAKHKYVKLLFALFPVWNPDHILKVLSDFWNAVRAQNMYIAKQNRLKELHAHRQLVNVRHRPSCSFVEFDFAKSVPHSRGMSSRHALLERKSVRLVAATSLDDPCAVTSCVSWSVPTEFEKCCPLRFVATSCSGSHMAVAGQKGFCLLNTANGKWRMFGNVNDEQDMFVHSLLWLGDDVIVVNFTRSSENHQSLHLRAYPRNHLDEESILQQLVFARDDQYAARNKHSAAQGGRSLNDYAEDCFTMMDCDDAQKNLFCVSKRELWIFTFAVAGSMKNNDLQMSIELMRKVRLPSRVAELPRGSPVLDFAVIPRFLHIQDEKVREEQQRKQQQERDHDYDDEGWISSFMNMLVGGEVPDQYTPEEVLPRFAFVDSAGNVIVWDPEGRSQRLLCSNVSTMARLFVSPEACAAWPAPCRLIYGLYGPEGMKLWLPLLDGVYMTHTKAFEEDSHRLETFLACHDPLRAKTYEIEFGTAPATAELYEQVVCEYGIALEGFLSSGVGVGVGTGRMPMNDGYTNMRGCVTSVDDPSAKDGMLRFDYDVTVLGAEQAFGLLIGVSQDVYVPSGALLPCYDVFARVQPIFHTLLCFLVRNEQLSWARLVLNSVRKHFALSTPTQELFLHSMLEACFAKQCSDEMLHVGIQLLRTGNREQKHEGDIAEYCEIVANVARKSEPSRLKFMFPAAGDPVDLLHSCKQRSELRTAANFLLILDECSSVSSSSVALRRVECAAELLKECIDQEEWVLAQHVVRVARDWERSPTSDSPLQHAKRCGASIDERLAFLALNNLVCGEFERVVWCVEDLQAKLPHSSVEGRQSDKGGDVIQDRLHHIFVQGNKRRQLRTLLQAVTEAHYDEWVARIKRVMEQ</sequence>
<accession>A0AAV0UPM4</accession>
<dbReference type="GO" id="GO:0000139">
    <property type="term" value="C:Golgi membrane"/>
    <property type="evidence" value="ECO:0007669"/>
    <property type="project" value="TreeGrafter"/>
</dbReference>
<evidence type="ECO:0000313" key="5">
    <source>
        <dbReference type="Proteomes" id="UP001162031"/>
    </source>
</evidence>
<dbReference type="GO" id="GO:0005829">
    <property type="term" value="C:cytosol"/>
    <property type="evidence" value="ECO:0007669"/>
    <property type="project" value="TreeGrafter"/>
</dbReference>
<keyword evidence="5" id="KW-1185">Reference proteome</keyword>
<evidence type="ECO:0000259" key="3">
    <source>
        <dbReference type="PROSITE" id="PS51228"/>
    </source>
</evidence>
<feature type="domain" description="ACB" evidence="3">
    <location>
        <begin position="598"/>
        <end position="721"/>
    </location>
</feature>
<dbReference type="GO" id="GO:0006886">
    <property type="term" value="P:intracellular protein transport"/>
    <property type="evidence" value="ECO:0007669"/>
    <property type="project" value="InterPro"/>
</dbReference>